<feature type="transmembrane region" description="Helical" evidence="1">
    <location>
        <begin position="58"/>
        <end position="76"/>
    </location>
</feature>
<accession>A0A1M6CP74</accession>
<proteinExistence type="predicted"/>
<reference evidence="3" key="1">
    <citation type="submission" date="2016-11" db="EMBL/GenBank/DDBJ databases">
        <authorList>
            <person name="Varghese N."/>
            <person name="Submissions S."/>
        </authorList>
    </citation>
    <scope>NUCLEOTIDE SEQUENCE [LARGE SCALE GENOMIC DNA]</scope>
    <source>
        <strain evidence="3">DSM 17957</strain>
    </source>
</reference>
<dbReference type="Pfam" id="PF17248">
    <property type="entry name" value="DUF5317"/>
    <property type="match status" value="1"/>
</dbReference>
<evidence type="ECO:0008006" key="4">
    <source>
        <dbReference type="Google" id="ProtNLM"/>
    </source>
</evidence>
<dbReference type="Proteomes" id="UP000184536">
    <property type="component" value="Unassembled WGS sequence"/>
</dbReference>
<gene>
    <name evidence="2" type="ORF">SAMN02745975_00283</name>
</gene>
<feature type="transmembrane region" description="Helical" evidence="1">
    <location>
        <begin position="26"/>
        <end position="46"/>
    </location>
</feature>
<sequence>MFIEGGIIGLILGKVRGGRFSNFSYLSIRAWPLIFLAFFVQISPAFTDKISVLAGFQFYAYGISVGLIILLLLLNLDKRGLKIMLVGLLLNLAAIYFNTWKMPVSMEGLQLAGLQPMLEAIQSGKIANYMPLENIHHWSKYLAKFIVIPKPYPLAKVVSVGDLFITLGLILFIQGEMTKNYLHSRSRMIKFGYKGTI</sequence>
<dbReference type="InterPro" id="IPR035168">
    <property type="entry name" value="DUF5317"/>
</dbReference>
<keyword evidence="3" id="KW-1185">Reference proteome</keyword>
<evidence type="ECO:0000313" key="3">
    <source>
        <dbReference type="Proteomes" id="UP000184536"/>
    </source>
</evidence>
<keyword evidence="1" id="KW-0472">Membrane</keyword>
<dbReference type="AlphaFoldDB" id="A0A1M6CP74"/>
<keyword evidence="1" id="KW-0812">Transmembrane</keyword>
<organism evidence="2 3">
    <name type="scientific">Geosporobacter subterraneus DSM 17957</name>
    <dbReference type="NCBI Taxonomy" id="1121919"/>
    <lineage>
        <taxon>Bacteria</taxon>
        <taxon>Bacillati</taxon>
        <taxon>Bacillota</taxon>
        <taxon>Clostridia</taxon>
        <taxon>Peptostreptococcales</taxon>
        <taxon>Thermotaleaceae</taxon>
        <taxon>Geosporobacter</taxon>
    </lineage>
</organism>
<name>A0A1M6CP74_9FIRM</name>
<evidence type="ECO:0000256" key="1">
    <source>
        <dbReference type="SAM" id="Phobius"/>
    </source>
</evidence>
<feature type="transmembrane region" description="Helical" evidence="1">
    <location>
        <begin position="83"/>
        <end position="100"/>
    </location>
</feature>
<evidence type="ECO:0000313" key="2">
    <source>
        <dbReference type="EMBL" id="SHI62855.1"/>
    </source>
</evidence>
<keyword evidence="1" id="KW-1133">Transmembrane helix</keyword>
<dbReference type="RefSeq" id="WP_110939586.1">
    <property type="nucleotide sequence ID" value="NZ_FQZV01000004.1"/>
</dbReference>
<dbReference type="EMBL" id="FQZV01000004">
    <property type="protein sequence ID" value="SHI62855.1"/>
    <property type="molecule type" value="Genomic_DNA"/>
</dbReference>
<dbReference type="OrthoDB" id="37447at2"/>
<protein>
    <recommendedName>
        <fullName evidence="4">DUF5317 domain-containing protein</fullName>
    </recommendedName>
</protein>
<feature type="transmembrane region" description="Helical" evidence="1">
    <location>
        <begin position="154"/>
        <end position="173"/>
    </location>
</feature>
<dbReference type="STRING" id="1121919.SAMN02745975_00283"/>